<sequence length="128" mass="13093">MQRGHRARPSGAAAWPRRALLYLLLPLALLAAQTLGLWHGVLHPHAGGGATQHDRTVAAGTSLAHHDDGSALCRLIDHLAHADVLLAAPIAALVAPAHGSLPVHAPTGLAASTASPYEARGPPAPLQV</sequence>
<dbReference type="RefSeq" id="WP_250194328.1">
    <property type="nucleotide sequence ID" value="NZ_CP097635.1"/>
</dbReference>
<gene>
    <name evidence="1" type="ORF">MW290_08960</name>
</gene>
<proteinExistence type="predicted"/>
<name>A0ABY4S2Z4_AQUTE</name>
<organism evidence="1 2">
    <name type="scientific">Aquincola tertiaricarbonis</name>
    <dbReference type="NCBI Taxonomy" id="391953"/>
    <lineage>
        <taxon>Bacteria</taxon>
        <taxon>Pseudomonadati</taxon>
        <taxon>Pseudomonadota</taxon>
        <taxon>Betaproteobacteria</taxon>
        <taxon>Burkholderiales</taxon>
        <taxon>Sphaerotilaceae</taxon>
        <taxon>Aquincola</taxon>
    </lineage>
</organism>
<evidence type="ECO:0000313" key="2">
    <source>
        <dbReference type="Proteomes" id="UP001056201"/>
    </source>
</evidence>
<accession>A0ABY4S2Z4</accession>
<protein>
    <submittedName>
        <fullName evidence="1">Uncharacterized protein</fullName>
    </submittedName>
</protein>
<dbReference type="EMBL" id="CP097635">
    <property type="protein sequence ID" value="URI06063.1"/>
    <property type="molecule type" value="Genomic_DNA"/>
</dbReference>
<dbReference type="Proteomes" id="UP001056201">
    <property type="component" value="Chromosome 1"/>
</dbReference>
<evidence type="ECO:0000313" key="1">
    <source>
        <dbReference type="EMBL" id="URI06063.1"/>
    </source>
</evidence>
<keyword evidence="2" id="KW-1185">Reference proteome</keyword>
<reference evidence="1" key="1">
    <citation type="submission" date="2022-05" db="EMBL/GenBank/DDBJ databases">
        <title>An RpoN-dependent PEP-CTERM gene is involved in floc formation of an Aquincola tertiaricarbonis strain.</title>
        <authorList>
            <person name="Qiu D."/>
            <person name="Xia M."/>
        </authorList>
    </citation>
    <scope>NUCLEOTIDE SEQUENCE</scope>
    <source>
        <strain evidence="1">RN12</strain>
    </source>
</reference>